<keyword evidence="1" id="KW-0732">Signal</keyword>
<keyword evidence="3" id="KW-1185">Reference proteome</keyword>
<reference evidence="2 3" key="1">
    <citation type="submission" date="2019-09" db="EMBL/GenBank/DDBJ databases">
        <title>Draft genome sequence of Ginsengibacter sp. BR5-29.</title>
        <authorList>
            <person name="Im W.-T."/>
        </authorList>
    </citation>
    <scope>NUCLEOTIDE SEQUENCE [LARGE SCALE GENOMIC DNA]</scope>
    <source>
        <strain evidence="2 3">BR5-29</strain>
    </source>
</reference>
<protein>
    <submittedName>
        <fullName evidence="2">Uncharacterized protein</fullName>
    </submittedName>
</protein>
<name>A0A5J5IF83_9BACT</name>
<feature type="signal peptide" evidence="1">
    <location>
        <begin position="1"/>
        <end position="20"/>
    </location>
</feature>
<accession>A0A5J5IF83</accession>
<proteinExistence type="predicted"/>
<comment type="caution">
    <text evidence="2">The sequence shown here is derived from an EMBL/GenBank/DDBJ whole genome shotgun (WGS) entry which is preliminary data.</text>
</comment>
<organism evidence="2 3">
    <name type="scientific">Ginsengibacter hankyongi</name>
    <dbReference type="NCBI Taxonomy" id="2607284"/>
    <lineage>
        <taxon>Bacteria</taxon>
        <taxon>Pseudomonadati</taxon>
        <taxon>Bacteroidota</taxon>
        <taxon>Chitinophagia</taxon>
        <taxon>Chitinophagales</taxon>
        <taxon>Chitinophagaceae</taxon>
        <taxon>Ginsengibacter</taxon>
    </lineage>
</organism>
<dbReference type="RefSeq" id="WP_150415074.1">
    <property type="nucleotide sequence ID" value="NZ_VYQF01000003.1"/>
</dbReference>
<dbReference type="Proteomes" id="UP000326903">
    <property type="component" value="Unassembled WGS sequence"/>
</dbReference>
<dbReference type="EMBL" id="VYQF01000003">
    <property type="protein sequence ID" value="KAA9038399.1"/>
    <property type="molecule type" value="Genomic_DNA"/>
</dbReference>
<evidence type="ECO:0000256" key="1">
    <source>
        <dbReference type="SAM" id="SignalP"/>
    </source>
</evidence>
<feature type="chain" id="PRO_5023888624" evidence="1">
    <location>
        <begin position="21"/>
        <end position="205"/>
    </location>
</feature>
<evidence type="ECO:0000313" key="2">
    <source>
        <dbReference type="EMBL" id="KAA9038399.1"/>
    </source>
</evidence>
<dbReference type="AlphaFoldDB" id="A0A5J5IF83"/>
<gene>
    <name evidence="2" type="ORF">FW778_12575</name>
</gene>
<sequence length="205" mass="22964">MYRRVIIGLLVSGTAFHAGAQNNKNLERLRAFTDSILQNEVSRPIGPLGADEMFHVLKYIKFETGKLKTKMKILLANLFSLTLCLLSKLNQAQSSLVRLDTLLPGTWKGTSICQVKNSPCHDETVVYHISKNTAADTFYINAGKIVNGVEEGMGIIPCVYNTKTNQLNSTAYKGTWTFNIEGDKLEGTLLFHGDLYRKITVYKHY</sequence>
<evidence type="ECO:0000313" key="3">
    <source>
        <dbReference type="Proteomes" id="UP000326903"/>
    </source>
</evidence>